<keyword evidence="3" id="KW-1185">Reference proteome</keyword>
<reference evidence="2" key="1">
    <citation type="journal article" date="2023" name="Science">
        <title>Genome structures resolve the early diversification of teleost fishes.</title>
        <authorList>
            <person name="Parey E."/>
            <person name="Louis A."/>
            <person name="Montfort J."/>
            <person name="Bouchez O."/>
            <person name="Roques C."/>
            <person name="Iampietro C."/>
            <person name="Lluch J."/>
            <person name="Castinel A."/>
            <person name="Donnadieu C."/>
            <person name="Desvignes T."/>
            <person name="Floi Bucao C."/>
            <person name="Jouanno E."/>
            <person name="Wen M."/>
            <person name="Mejri S."/>
            <person name="Dirks R."/>
            <person name="Jansen H."/>
            <person name="Henkel C."/>
            <person name="Chen W.J."/>
            <person name="Zahm M."/>
            <person name="Cabau C."/>
            <person name="Klopp C."/>
            <person name="Thompson A.W."/>
            <person name="Robinson-Rechavi M."/>
            <person name="Braasch I."/>
            <person name="Lecointre G."/>
            <person name="Bobe J."/>
            <person name="Postlethwait J.H."/>
            <person name="Berthelot C."/>
            <person name="Roest Crollius H."/>
            <person name="Guiguen Y."/>
        </authorList>
    </citation>
    <scope>NUCLEOTIDE SEQUENCE</scope>
    <source>
        <strain evidence="2">WJC10195</strain>
    </source>
</reference>
<evidence type="ECO:0000313" key="3">
    <source>
        <dbReference type="Proteomes" id="UP001152622"/>
    </source>
</evidence>
<evidence type="ECO:0000256" key="1">
    <source>
        <dbReference type="SAM" id="MobiDB-lite"/>
    </source>
</evidence>
<dbReference type="AlphaFoldDB" id="A0A9Q1EMG7"/>
<evidence type="ECO:0000313" key="2">
    <source>
        <dbReference type="EMBL" id="KAJ8341502.1"/>
    </source>
</evidence>
<comment type="caution">
    <text evidence="2">The sequence shown here is derived from an EMBL/GenBank/DDBJ whole genome shotgun (WGS) entry which is preliminary data.</text>
</comment>
<accession>A0A9Q1EMG7</accession>
<protein>
    <submittedName>
        <fullName evidence="2">Uncharacterized protein</fullName>
    </submittedName>
</protein>
<dbReference type="Proteomes" id="UP001152622">
    <property type="component" value="Chromosome 15"/>
</dbReference>
<organism evidence="2 3">
    <name type="scientific">Synaphobranchus kaupii</name>
    <name type="common">Kaup's arrowtooth eel</name>
    <dbReference type="NCBI Taxonomy" id="118154"/>
    <lineage>
        <taxon>Eukaryota</taxon>
        <taxon>Metazoa</taxon>
        <taxon>Chordata</taxon>
        <taxon>Craniata</taxon>
        <taxon>Vertebrata</taxon>
        <taxon>Euteleostomi</taxon>
        <taxon>Actinopterygii</taxon>
        <taxon>Neopterygii</taxon>
        <taxon>Teleostei</taxon>
        <taxon>Anguilliformes</taxon>
        <taxon>Synaphobranchidae</taxon>
        <taxon>Synaphobranchus</taxon>
    </lineage>
</organism>
<name>A0A9Q1EMG7_SYNKA</name>
<sequence length="113" mass="11997">MGWALTFAAAAELRGRLNWDELPSRLIPPDLADASCHYKEGSGEVTDELWGDGIGGRGRLETRRISAGARQSGALRGGSKTTPQSLGPGPGPTSCQLFFQWGGKLPAVVQFQT</sequence>
<proteinExistence type="predicted"/>
<dbReference type="EMBL" id="JAINUF010000015">
    <property type="protein sequence ID" value="KAJ8341502.1"/>
    <property type="molecule type" value="Genomic_DNA"/>
</dbReference>
<gene>
    <name evidence="2" type="ORF">SKAU_G00337930</name>
</gene>
<feature type="region of interest" description="Disordered" evidence="1">
    <location>
        <begin position="67"/>
        <end position="93"/>
    </location>
</feature>